<dbReference type="AlphaFoldDB" id="A0AAW0CMX2"/>
<gene>
    <name evidence="2" type="ORF">R3P38DRAFT_2902061</name>
</gene>
<evidence type="ECO:0000256" key="1">
    <source>
        <dbReference type="SAM" id="Phobius"/>
    </source>
</evidence>
<feature type="transmembrane region" description="Helical" evidence="1">
    <location>
        <begin position="81"/>
        <end position="103"/>
    </location>
</feature>
<dbReference type="Proteomes" id="UP001362999">
    <property type="component" value="Unassembled WGS sequence"/>
</dbReference>
<keyword evidence="1" id="KW-0812">Transmembrane</keyword>
<accession>A0AAW0CMX2</accession>
<organism evidence="2 3">
    <name type="scientific">Favolaschia claudopus</name>
    <dbReference type="NCBI Taxonomy" id="2862362"/>
    <lineage>
        <taxon>Eukaryota</taxon>
        <taxon>Fungi</taxon>
        <taxon>Dikarya</taxon>
        <taxon>Basidiomycota</taxon>
        <taxon>Agaricomycotina</taxon>
        <taxon>Agaricomycetes</taxon>
        <taxon>Agaricomycetidae</taxon>
        <taxon>Agaricales</taxon>
        <taxon>Marasmiineae</taxon>
        <taxon>Mycenaceae</taxon>
        <taxon>Favolaschia</taxon>
    </lineage>
</organism>
<keyword evidence="3" id="KW-1185">Reference proteome</keyword>
<reference evidence="2 3" key="1">
    <citation type="journal article" date="2024" name="J Genomics">
        <title>Draft genome sequencing and assembly of Favolaschia claudopus CIRM-BRFM 2984 isolated from oak limbs.</title>
        <authorList>
            <person name="Navarro D."/>
            <person name="Drula E."/>
            <person name="Chaduli D."/>
            <person name="Cazenave R."/>
            <person name="Ahrendt S."/>
            <person name="Wang J."/>
            <person name="Lipzen A."/>
            <person name="Daum C."/>
            <person name="Barry K."/>
            <person name="Grigoriev I.V."/>
            <person name="Favel A."/>
            <person name="Rosso M.N."/>
            <person name="Martin F."/>
        </authorList>
    </citation>
    <scope>NUCLEOTIDE SEQUENCE [LARGE SCALE GENOMIC DNA]</scope>
    <source>
        <strain evidence="2 3">CIRM-BRFM 2984</strain>
    </source>
</reference>
<feature type="transmembrane region" description="Helical" evidence="1">
    <location>
        <begin position="131"/>
        <end position="153"/>
    </location>
</feature>
<comment type="caution">
    <text evidence="2">The sequence shown here is derived from an EMBL/GenBank/DDBJ whole genome shotgun (WGS) entry which is preliminary data.</text>
</comment>
<protein>
    <submittedName>
        <fullName evidence="2">Uncharacterized protein</fullName>
    </submittedName>
</protein>
<feature type="transmembrane region" description="Helical" evidence="1">
    <location>
        <begin position="9"/>
        <end position="28"/>
    </location>
</feature>
<dbReference type="EMBL" id="JAWWNJ010000016">
    <property type="protein sequence ID" value="KAK7039814.1"/>
    <property type="molecule type" value="Genomic_DNA"/>
</dbReference>
<proteinExistence type="predicted"/>
<keyword evidence="1" id="KW-0472">Membrane</keyword>
<evidence type="ECO:0000313" key="2">
    <source>
        <dbReference type="EMBL" id="KAK7039814.1"/>
    </source>
</evidence>
<keyword evidence="1" id="KW-1133">Transmembrane helix</keyword>
<feature type="transmembrane region" description="Helical" evidence="1">
    <location>
        <begin position="34"/>
        <end position="54"/>
    </location>
</feature>
<evidence type="ECO:0000313" key="3">
    <source>
        <dbReference type="Proteomes" id="UP001362999"/>
    </source>
</evidence>
<sequence>MLFTSAYRLVYALSLIQIIASLARVALYGVEDKWILNLYQVILPLYASGIAVSMHRMLRCTRSPVPDNDSRKCLNSVAGQYGNLVFMLPFWALAIGLECTYIYRSLLASTTIANCVAPLWRSPDVFFLKHVQFGCLAIYPHLVLPLPILASLYNALRALRRRAIEVHGTDPVPDPEFTSTNPNVVKYIPAWMACQAKDLIDDPALVAVGEKGEKVDVQGKASV</sequence>
<name>A0AAW0CMX2_9AGAR</name>